<name>A0A7I7MAW7_9MYCO</name>
<dbReference type="EMBL" id="AP022574">
    <property type="protein sequence ID" value="BBX68902.1"/>
    <property type="molecule type" value="Genomic_DNA"/>
</dbReference>
<proteinExistence type="predicted"/>
<dbReference type="KEGG" id="mpsc:MPSYJ_23630"/>
<sequence>MDPTYRQVGTGATYSGHWRVLGLSIKTIGDAAQAAGESGYGHTMRDGMRVAMMTREYPPEVYGGAGVHVTELVAQLRNLCDVDVHCMGAPRPGVTVAAPDPALEGANAALATLSADLNMVNSSSQATVVHSHTWYTGMAGHLAALLYGVPHVLTAHSLEPMRPWKAEQLGGGYRISSWVEKTAVEAADAVIAVSSGMREDVLRTYPGLDPDRVHVVRNGIDTDVWYPAELQPGQSVLADLGVDPARPVVAFVGRITRQKGVAHLVAAAHHFAPEVQLVLCAGAPDTPEIAEEVASAVQELSQARTGVFWVREMLPTAKIREILTAATTFVCPSVYEPLGIVNLEAMACATAVVASDVGGIPEVVADGRTGVLVHYDPDDTASFERDLAEGVNALVADPDRARGFGAAGRQRCIDEFSWAQIAEQTLEIYRKVSA</sequence>
<evidence type="ECO:0000313" key="5">
    <source>
        <dbReference type="EMBL" id="BBX68902.1"/>
    </source>
</evidence>
<dbReference type="SUPFAM" id="SSF53756">
    <property type="entry name" value="UDP-Glycosyltransferase/glycogen phosphorylase"/>
    <property type="match status" value="1"/>
</dbReference>
<dbReference type="InterPro" id="IPR011875">
    <property type="entry name" value="M1P_synthase"/>
</dbReference>
<dbReference type="CDD" id="cd03801">
    <property type="entry name" value="GT4_PimA-like"/>
    <property type="match status" value="1"/>
</dbReference>
<dbReference type="Proteomes" id="UP000466514">
    <property type="component" value="Chromosome"/>
</dbReference>
<dbReference type="InterPro" id="IPR001296">
    <property type="entry name" value="Glyco_trans_1"/>
</dbReference>
<dbReference type="GO" id="GO:0016757">
    <property type="term" value="F:glycosyltransferase activity"/>
    <property type="evidence" value="ECO:0007669"/>
    <property type="project" value="UniProtKB-KW"/>
</dbReference>
<dbReference type="PANTHER" id="PTHR12526">
    <property type="entry name" value="GLYCOSYLTRANSFERASE"/>
    <property type="match status" value="1"/>
</dbReference>
<dbReference type="PANTHER" id="PTHR12526:SF590">
    <property type="entry name" value="ALPHA-MALTOSE-1-PHOSPHATE SYNTHASE"/>
    <property type="match status" value="1"/>
</dbReference>
<organism evidence="5 6">
    <name type="scientific">Mycolicibacterium psychrotolerans</name>
    <dbReference type="NCBI Taxonomy" id="216929"/>
    <lineage>
        <taxon>Bacteria</taxon>
        <taxon>Bacillati</taxon>
        <taxon>Actinomycetota</taxon>
        <taxon>Actinomycetes</taxon>
        <taxon>Mycobacteriales</taxon>
        <taxon>Mycobacteriaceae</taxon>
        <taxon>Mycolicibacterium</taxon>
    </lineage>
</organism>
<dbReference type="InterPro" id="IPR028098">
    <property type="entry name" value="Glyco_trans_4-like_N"/>
</dbReference>
<feature type="domain" description="Glycosyltransferase subfamily 4-like N-terminal" evidence="4">
    <location>
        <begin position="62"/>
        <end position="223"/>
    </location>
</feature>
<dbReference type="AlphaFoldDB" id="A0A7I7MAW7"/>
<accession>A0A7I7MAW7</accession>
<evidence type="ECO:0000313" key="6">
    <source>
        <dbReference type="Proteomes" id="UP000466514"/>
    </source>
</evidence>
<dbReference type="Pfam" id="PF00534">
    <property type="entry name" value="Glycos_transf_1"/>
    <property type="match status" value="1"/>
</dbReference>
<dbReference type="NCBIfam" id="TIGR02149">
    <property type="entry name" value="glgA_Coryne"/>
    <property type="match status" value="1"/>
</dbReference>
<evidence type="ECO:0000259" key="3">
    <source>
        <dbReference type="Pfam" id="PF00534"/>
    </source>
</evidence>
<keyword evidence="2" id="KW-0808">Transferase</keyword>
<evidence type="ECO:0000256" key="1">
    <source>
        <dbReference type="ARBA" id="ARBA00022676"/>
    </source>
</evidence>
<evidence type="ECO:0000256" key="2">
    <source>
        <dbReference type="ARBA" id="ARBA00022679"/>
    </source>
</evidence>
<dbReference type="Gene3D" id="3.40.50.2000">
    <property type="entry name" value="Glycogen Phosphorylase B"/>
    <property type="match status" value="2"/>
</dbReference>
<dbReference type="GO" id="GO:0009250">
    <property type="term" value="P:glucan biosynthetic process"/>
    <property type="evidence" value="ECO:0007669"/>
    <property type="project" value="InterPro"/>
</dbReference>
<keyword evidence="1" id="KW-0328">Glycosyltransferase</keyword>
<gene>
    <name evidence="5" type="ORF">MPSYJ_23630</name>
</gene>
<evidence type="ECO:0000259" key="4">
    <source>
        <dbReference type="Pfam" id="PF13439"/>
    </source>
</evidence>
<keyword evidence="6" id="KW-1185">Reference proteome</keyword>
<protein>
    <submittedName>
        <fullName evidence="5">Glycogen synthase</fullName>
    </submittedName>
</protein>
<dbReference type="Pfam" id="PF13439">
    <property type="entry name" value="Glyco_transf_4"/>
    <property type="match status" value="1"/>
</dbReference>
<reference evidence="5 6" key="1">
    <citation type="journal article" date="2019" name="Emerg. Microbes Infect.">
        <title>Comprehensive subspecies identification of 175 nontuberculous mycobacteria species based on 7547 genomic profiles.</title>
        <authorList>
            <person name="Matsumoto Y."/>
            <person name="Kinjo T."/>
            <person name="Motooka D."/>
            <person name="Nabeya D."/>
            <person name="Jung N."/>
            <person name="Uechi K."/>
            <person name="Horii T."/>
            <person name="Iida T."/>
            <person name="Fujita J."/>
            <person name="Nakamura S."/>
        </authorList>
    </citation>
    <scope>NUCLEOTIDE SEQUENCE [LARGE SCALE GENOMIC DNA]</scope>
    <source>
        <strain evidence="5 6">JCM 13323</strain>
    </source>
</reference>
<feature type="domain" description="Glycosyl transferase family 1" evidence="3">
    <location>
        <begin position="241"/>
        <end position="411"/>
    </location>
</feature>